<dbReference type="EMBL" id="BT135011">
    <property type="protein sequence ID" value="AFK34806.1"/>
    <property type="molecule type" value="mRNA"/>
</dbReference>
<evidence type="ECO:0000256" key="1">
    <source>
        <dbReference type="SAM" id="MobiDB-lite"/>
    </source>
</evidence>
<evidence type="ECO:0000313" key="2">
    <source>
        <dbReference type="EMBL" id="AFK34806.1"/>
    </source>
</evidence>
<feature type="compositionally biased region" description="Polar residues" evidence="1">
    <location>
        <begin position="39"/>
        <end position="52"/>
    </location>
</feature>
<reference evidence="2" key="1">
    <citation type="submission" date="2012-05" db="EMBL/GenBank/DDBJ databases">
        <authorList>
            <person name="Krishnakumar V."/>
            <person name="Cheung F."/>
            <person name="Xiao Y."/>
            <person name="Chan A."/>
            <person name="Moskal W.A."/>
            <person name="Town C.D."/>
        </authorList>
    </citation>
    <scope>NUCLEOTIDE SEQUENCE</scope>
</reference>
<sequence length="52" mass="6162">MPHSQRTRTHKQSNFRSCKFPCSVTEDVNTFQRHKHQRQNTANCGYPQVRST</sequence>
<accession>I3S3G4</accession>
<dbReference type="AlphaFoldDB" id="I3S3G4"/>
<name>I3S3G4_LOTJA</name>
<proteinExistence type="evidence at transcript level"/>
<feature type="region of interest" description="Disordered" evidence="1">
    <location>
        <begin position="33"/>
        <end position="52"/>
    </location>
</feature>
<organism evidence="2">
    <name type="scientific">Lotus japonicus</name>
    <name type="common">Lotus corniculatus var. japonicus</name>
    <dbReference type="NCBI Taxonomy" id="34305"/>
    <lineage>
        <taxon>Eukaryota</taxon>
        <taxon>Viridiplantae</taxon>
        <taxon>Streptophyta</taxon>
        <taxon>Embryophyta</taxon>
        <taxon>Tracheophyta</taxon>
        <taxon>Spermatophyta</taxon>
        <taxon>Magnoliopsida</taxon>
        <taxon>eudicotyledons</taxon>
        <taxon>Gunneridae</taxon>
        <taxon>Pentapetalae</taxon>
        <taxon>rosids</taxon>
        <taxon>fabids</taxon>
        <taxon>Fabales</taxon>
        <taxon>Fabaceae</taxon>
        <taxon>Papilionoideae</taxon>
        <taxon>50 kb inversion clade</taxon>
        <taxon>NPAAA clade</taxon>
        <taxon>Hologalegina</taxon>
        <taxon>robinioid clade</taxon>
        <taxon>Loteae</taxon>
        <taxon>Lotus</taxon>
    </lineage>
</organism>
<protein>
    <submittedName>
        <fullName evidence="2">Uncharacterized protein</fullName>
    </submittedName>
</protein>